<dbReference type="SUPFAM" id="SSF53448">
    <property type="entry name" value="Nucleotide-diphospho-sugar transferases"/>
    <property type="match status" value="1"/>
</dbReference>
<dbReference type="EMBL" id="JAUSUD010000012">
    <property type="protein sequence ID" value="MDQ0231425.1"/>
    <property type="molecule type" value="Genomic_DNA"/>
</dbReference>
<gene>
    <name evidence="2" type="ORF">J2S19_002708</name>
</gene>
<dbReference type="Gene3D" id="3.90.550.10">
    <property type="entry name" value="Spore Coat Polysaccharide Biosynthesis Protein SpsA, Chain A"/>
    <property type="match status" value="1"/>
</dbReference>
<reference evidence="2 3" key="1">
    <citation type="submission" date="2023-07" db="EMBL/GenBank/DDBJ databases">
        <title>Genomic Encyclopedia of Type Strains, Phase IV (KMG-IV): sequencing the most valuable type-strain genomes for metagenomic binning, comparative biology and taxonomic classification.</title>
        <authorList>
            <person name="Goeker M."/>
        </authorList>
    </citation>
    <scope>NUCLEOTIDE SEQUENCE [LARGE SCALE GENOMIC DNA]</scope>
    <source>
        <strain evidence="2 3">DSM 29005</strain>
    </source>
</reference>
<evidence type="ECO:0000313" key="2">
    <source>
        <dbReference type="EMBL" id="MDQ0231425.1"/>
    </source>
</evidence>
<proteinExistence type="predicted"/>
<keyword evidence="3" id="KW-1185">Reference proteome</keyword>
<dbReference type="Proteomes" id="UP001234495">
    <property type="component" value="Unassembled WGS sequence"/>
</dbReference>
<dbReference type="InterPro" id="IPR029044">
    <property type="entry name" value="Nucleotide-diphossugar_trans"/>
</dbReference>
<organism evidence="2 3">
    <name type="scientific">Metabacillus malikii</name>
    <dbReference type="NCBI Taxonomy" id="1504265"/>
    <lineage>
        <taxon>Bacteria</taxon>
        <taxon>Bacillati</taxon>
        <taxon>Bacillota</taxon>
        <taxon>Bacilli</taxon>
        <taxon>Bacillales</taxon>
        <taxon>Bacillaceae</taxon>
        <taxon>Metabacillus</taxon>
    </lineage>
</organism>
<dbReference type="PANTHER" id="PTHR43685">
    <property type="entry name" value="GLYCOSYLTRANSFERASE"/>
    <property type="match status" value="1"/>
</dbReference>
<sequence length="273" mass="31485">MTISVVIPTFNRAHIIESSIKSVLNQTVPPEEIIIIDDHSTDHTLDVIKSIKDVRIKYELNKGIKGANGARNTGIKMAKGKYIAFQDSDDVWLPTKLEKQKNYMMENPNVDMVFCSLNLNKGEREIPSRKVRGNEIHDQLKRGNFISTQTIFIKRDVASENLFDESLMRFQDWDFCLRVAKNYTIEHLNEALVMVEQQTDSISKKVNGAKALEELFEKHPELANYDLNIKAMYINELAHKNKLEGKLIKSVSQEVYSNLLKIYERIFIRSPKI</sequence>
<protein>
    <submittedName>
        <fullName evidence="2">Glycosyltransferase involved in cell wall biosynthesis</fullName>
    </submittedName>
</protein>
<dbReference type="Pfam" id="PF00535">
    <property type="entry name" value="Glycos_transf_2"/>
    <property type="match status" value="1"/>
</dbReference>
<dbReference type="InterPro" id="IPR050834">
    <property type="entry name" value="Glycosyltransf_2"/>
</dbReference>
<comment type="caution">
    <text evidence="2">The sequence shown here is derived from an EMBL/GenBank/DDBJ whole genome shotgun (WGS) entry which is preliminary data.</text>
</comment>
<feature type="domain" description="Glycosyltransferase 2-like" evidence="1">
    <location>
        <begin position="4"/>
        <end position="130"/>
    </location>
</feature>
<dbReference type="PANTHER" id="PTHR43685:SF2">
    <property type="entry name" value="GLYCOSYLTRANSFERASE 2-LIKE DOMAIN-CONTAINING PROTEIN"/>
    <property type="match status" value="1"/>
</dbReference>
<accession>A0ABT9ZJM0</accession>
<evidence type="ECO:0000259" key="1">
    <source>
        <dbReference type="Pfam" id="PF00535"/>
    </source>
</evidence>
<dbReference type="RefSeq" id="WP_307342357.1">
    <property type="nucleotide sequence ID" value="NZ_JAUSUD010000012.1"/>
</dbReference>
<name>A0ABT9ZJM0_9BACI</name>
<dbReference type="InterPro" id="IPR001173">
    <property type="entry name" value="Glyco_trans_2-like"/>
</dbReference>
<evidence type="ECO:0000313" key="3">
    <source>
        <dbReference type="Proteomes" id="UP001234495"/>
    </source>
</evidence>